<organism evidence="1 2">
    <name type="scientific">Candidatus Defluviibacterium haderslevense</name>
    <dbReference type="NCBI Taxonomy" id="2981993"/>
    <lineage>
        <taxon>Bacteria</taxon>
        <taxon>Pseudomonadati</taxon>
        <taxon>Bacteroidota</taxon>
        <taxon>Saprospiria</taxon>
        <taxon>Saprospirales</taxon>
        <taxon>Saprospiraceae</taxon>
        <taxon>Candidatus Defluviibacterium</taxon>
    </lineage>
</organism>
<evidence type="ECO:0000313" key="2">
    <source>
        <dbReference type="Proteomes" id="UP000808349"/>
    </source>
</evidence>
<evidence type="ECO:0000313" key="1">
    <source>
        <dbReference type="EMBL" id="MBK9718199.1"/>
    </source>
</evidence>
<gene>
    <name evidence="1" type="ORF">IPO85_11935</name>
</gene>
<name>A0A9D7SA67_9BACT</name>
<dbReference type="Proteomes" id="UP000808349">
    <property type="component" value="Unassembled WGS sequence"/>
</dbReference>
<dbReference type="EMBL" id="JADKFW010000008">
    <property type="protein sequence ID" value="MBK9718199.1"/>
    <property type="molecule type" value="Genomic_DNA"/>
</dbReference>
<proteinExistence type="predicted"/>
<comment type="caution">
    <text evidence="1">The sequence shown here is derived from an EMBL/GenBank/DDBJ whole genome shotgun (WGS) entry which is preliminary data.</text>
</comment>
<dbReference type="AlphaFoldDB" id="A0A9D7SA67"/>
<accession>A0A9D7SA67</accession>
<reference evidence="1 2" key="1">
    <citation type="submission" date="2020-10" db="EMBL/GenBank/DDBJ databases">
        <title>Connecting structure to function with the recovery of over 1000 high-quality activated sludge metagenome-assembled genomes encoding full-length rRNA genes using long-read sequencing.</title>
        <authorList>
            <person name="Singleton C.M."/>
            <person name="Petriglieri F."/>
            <person name="Kristensen J.M."/>
            <person name="Kirkegaard R.H."/>
            <person name="Michaelsen T.Y."/>
            <person name="Andersen M.H."/>
            <person name="Karst S.M."/>
            <person name="Dueholm M.S."/>
            <person name="Nielsen P.H."/>
            <person name="Albertsen M."/>
        </authorList>
    </citation>
    <scope>NUCLEOTIDE SEQUENCE [LARGE SCALE GENOMIC DNA]</scope>
    <source>
        <strain evidence="1">Ribe_18-Q3-R11-54_BAT3C.373</strain>
    </source>
</reference>
<sequence>MVDQAIITQRIDEYWALYDKYYNLDLEDPSNQDQYFSDLKKIITDEILNFEEKTFLINHISSVTITLGIIKKYGLNQSDLDSK</sequence>
<protein>
    <submittedName>
        <fullName evidence="1">Uncharacterized protein</fullName>
    </submittedName>
</protein>